<gene>
    <name evidence="2" type="ORF">RND71_035565</name>
</gene>
<name>A0AAE1R4H5_9SOLA</name>
<protein>
    <submittedName>
        <fullName evidence="2">Uncharacterized protein</fullName>
    </submittedName>
</protein>
<feature type="compositionally biased region" description="Polar residues" evidence="1">
    <location>
        <begin position="85"/>
        <end position="109"/>
    </location>
</feature>
<feature type="region of interest" description="Disordered" evidence="1">
    <location>
        <begin position="85"/>
        <end position="117"/>
    </location>
</feature>
<evidence type="ECO:0000313" key="2">
    <source>
        <dbReference type="EMBL" id="KAK4345389.1"/>
    </source>
</evidence>
<sequence length="224" mass="25476">MNLQSRHSWQLAHNHLGYYHAPANYYEVSRNMGDDHNSAFIAHNTYYSEDEYSWAATNNVNGYYYGENIDGVFVTDAAALFPTNMQSSQARNHRQAPSNHYRNSRNSAGNHLGPHNNFDFPNTGHTYSYLRDPYYYQPTLTDQFIDEAYVTTDDVNQLIETMQNLDPNFGSHLSGQPIDYSALLDLGDDDMGVGDHEEDIIIVLKTRPLCAKVEVDSEICAICM</sequence>
<organism evidence="2 3">
    <name type="scientific">Anisodus tanguticus</name>
    <dbReference type="NCBI Taxonomy" id="243964"/>
    <lineage>
        <taxon>Eukaryota</taxon>
        <taxon>Viridiplantae</taxon>
        <taxon>Streptophyta</taxon>
        <taxon>Embryophyta</taxon>
        <taxon>Tracheophyta</taxon>
        <taxon>Spermatophyta</taxon>
        <taxon>Magnoliopsida</taxon>
        <taxon>eudicotyledons</taxon>
        <taxon>Gunneridae</taxon>
        <taxon>Pentapetalae</taxon>
        <taxon>asterids</taxon>
        <taxon>lamiids</taxon>
        <taxon>Solanales</taxon>
        <taxon>Solanaceae</taxon>
        <taxon>Solanoideae</taxon>
        <taxon>Hyoscyameae</taxon>
        <taxon>Anisodus</taxon>
    </lineage>
</organism>
<dbReference type="EMBL" id="JAVYJV010000019">
    <property type="protein sequence ID" value="KAK4345389.1"/>
    <property type="molecule type" value="Genomic_DNA"/>
</dbReference>
<keyword evidence="3" id="KW-1185">Reference proteome</keyword>
<evidence type="ECO:0000256" key="1">
    <source>
        <dbReference type="SAM" id="MobiDB-lite"/>
    </source>
</evidence>
<proteinExistence type="predicted"/>
<comment type="caution">
    <text evidence="2">The sequence shown here is derived from an EMBL/GenBank/DDBJ whole genome shotgun (WGS) entry which is preliminary data.</text>
</comment>
<dbReference type="AlphaFoldDB" id="A0AAE1R4H5"/>
<evidence type="ECO:0000313" key="3">
    <source>
        <dbReference type="Proteomes" id="UP001291623"/>
    </source>
</evidence>
<accession>A0AAE1R4H5</accession>
<dbReference type="Proteomes" id="UP001291623">
    <property type="component" value="Unassembled WGS sequence"/>
</dbReference>
<reference evidence="2" key="1">
    <citation type="submission" date="2023-12" db="EMBL/GenBank/DDBJ databases">
        <title>Genome assembly of Anisodus tanguticus.</title>
        <authorList>
            <person name="Wang Y.-J."/>
        </authorList>
    </citation>
    <scope>NUCLEOTIDE SEQUENCE</scope>
    <source>
        <strain evidence="2">KB-2021</strain>
        <tissue evidence="2">Leaf</tissue>
    </source>
</reference>